<dbReference type="InterPro" id="IPR011081">
    <property type="entry name" value="Big_4"/>
</dbReference>
<dbReference type="Gene3D" id="2.60.120.260">
    <property type="entry name" value="Galactose-binding domain-like"/>
    <property type="match status" value="2"/>
</dbReference>
<dbReference type="SUPFAM" id="SSF51445">
    <property type="entry name" value="(Trans)glycosidases"/>
    <property type="match status" value="1"/>
</dbReference>
<dbReference type="InterPro" id="IPR005084">
    <property type="entry name" value="CBM6"/>
</dbReference>
<evidence type="ECO:0000256" key="3">
    <source>
        <dbReference type="SAM" id="MobiDB-lite"/>
    </source>
</evidence>
<dbReference type="InterPro" id="IPR006558">
    <property type="entry name" value="LamG-like"/>
</dbReference>
<dbReference type="InterPro" id="IPR013320">
    <property type="entry name" value="ConA-like_dom_sf"/>
</dbReference>
<dbReference type="RefSeq" id="WP_250827812.1">
    <property type="nucleotide sequence ID" value="NZ_JAMOIL010000017.1"/>
</dbReference>
<feature type="compositionally biased region" description="Basic residues" evidence="3">
    <location>
        <begin position="1291"/>
        <end position="1302"/>
    </location>
</feature>
<dbReference type="Gene3D" id="2.60.120.200">
    <property type="match status" value="1"/>
</dbReference>
<dbReference type="SUPFAM" id="SSF49785">
    <property type="entry name" value="Galactose-binding domain-like"/>
    <property type="match status" value="2"/>
</dbReference>
<protein>
    <submittedName>
        <fullName evidence="6">Ig-like domain-containing protein</fullName>
    </submittedName>
</protein>
<reference evidence="6" key="1">
    <citation type="submission" date="2022-05" db="EMBL/GenBank/DDBJ databases">
        <authorList>
            <person name="Tuo L."/>
        </authorList>
    </citation>
    <scope>NUCLEOTIDE SEQUENCE</scope>
    <source>
        <strain evidence="6">BSK12Z-4</strain>
    </source>
</reference>
<keyword evidence="2" id="KW-1015">Disulfide bond</keyword>
<keyword evidence="7" id="KW-1185">Reference proteome</keyword>
<evidence type="ECO:0000256" key="1">
    <source>
        <dbReference type="ARBA" id="ARBA00022729"/>
    </source>
</evidence>
<evidence type="ECO:0000313" key="6">
    <source>
        <dbReference type="EMBL" id="MCM0621378.1"/>
    </source>
</evidence>
<dbReference type="PROSITE" id="PS51175">
    <property type="entry name" value="CBM6"/>
    <property type="match status" value="1"/>
</dbReference>
<gene>
    <name evidence="6" type="ORF">M8330_13870</name>
</gene>
<dbReference type="SMART" id="SM00560">
    <property type="entry name" value="LamGL"/>
    <property type="match status" value="1"/>
</dbReference>
<dbReference type="InterPro" id="IPR008979">
    <property type="entry name" value="Galactose-bd-like_sf"/>
</dbReference>
<dbReference type="Gene3D" id="3.20.20.80">
    <property type="entry name" value="Glycosidases"/>
    <property type="match status" value="1"/>
</dbReference>
<feature type="chain" id="PRO_5040851191" evidence="4">
    <location>
        <begin position="30"/>
        <end position="1302"/>
    </location>
</feature>
<dbReference type="SUPFAM" id="SSF49899">
    <property type="entry name" value="Concanavalin A-like lectins/glucanases"/>
    <property type="match status" value="1"/>
</dbReference>
<comment type="caution">
    <text evidence="6">The sequence shown here is derived from an EMBL/GenBank/DDBJ whole genome shotgun (WGS) entry which is preliminary data.</text>
</comment>
<name>A0A9X2D8R8_9ACTN</name>
<dbReference type="EMBL" id="JAMOIL010000017">
    <property type="protein sequence ID" value="MCM0621378.1"/>
    <property type="molecule type" value="Genomic_DNA"/>
</dbReference>
<feature type="signal peptide" evidence="4">
    <location>
        <begin position="1"/>
        <end position="29"/>
    </location>
</feature>
<evidence type="ECO:0000256" key="2">
    <source>
        <dbReference type="ARBA" id="ARBA00023157"/>
    </source>
</evidence>
<dbReference type="InterPro" id="IPR017853">
    <property type="entry name" value="GH"/>
</dbReference>
<organism evidence="6 7">
    <name type="scientific">Nocardioides bruguierae</name>
    <dbReference type="NCBI Taxonomy" id="2945102"/>
    <lineage>
        <taxon>Bacteria</taxon>
        <taxon>Bacillati</taxon>
        <taxon>Actinomycetota</taxon>
        <taxon>Actinomycetes</taxon>
        <taxon>Propionibacteriales</taxon>
        <taxon>Nocardioidaceae</taxon>
        <taxon>Nocardioides</taxon>
    </lineage>
</organism>
<dbReference type="Pfam" id="PF13385">
    <property type="entry name" value="Laminin_G_3"/>
    <property type="match status" value="1"/>
</dbReference>
<keyword evidence="1 4" id="KW-0732">Signal</keyword>
<feature type="domain" description="CBM6" evidence="5">
    <location>
        <begin position="768"/>
        <end position="915"/>
    </location>
</feature>
<evidence type="ECO:0000259" key="5">
    <source>
        <dbReference type="PROSITE" id="PS51175"/>
    </source>
</evidence>
<dbReference type="GO" id="GO:0030246">
    <property type="term" value="F:carbohydrate binding"/>
    <property type="evidence" value="ECO:0007669"/>
    <property type="project" value="InterPro"/>
</dbReference>
<dbReference type="Pfam" id="PF07532">
    <property type="entry name" value="Big_4"/>
    <property type="match status" value="1"/>
</dbReference>
<dbReference type="CDD" id="cd04081">
    <property type="entry name" value="CBM35_galactosidase-like"/>
    <property type="match status" value="1"/>
</dbReference>
<proteinExistence type="predicted"/>
<dbReference type="Gene3D" id="2.60.40.2700">
    <property type="match status" value="1"/>
</dbReference>
<feature type="region of interest" description="Disordered" evidence="3">
    <location>
        <begin position="1279"/>
        <end position="1302"/>
    </location>
</feature>
<evidence type="ECO:0000313" key="7">
    <source>
        <dbReference type="Proteomes" id="UP001139485"/>
    </source>
</evidence>
<evidence type="ECO:0000256" key="4">
    <source>
        <dbReference type="SAM" id="SignalP"/>
    </source>
</evidence>
<dbReference type="Proteomes" id="UP001139485">
    <property type="component" value="Unassembled WGS sequence"/>
</dbReference>
<sequence>MSNRLPRLAVVATVAAASMALPTAAPTQAAEATAAAASVPDPVVHYEFSDDPSTGVIADSSGNGLNATLLNPGTATSTGDALRFSGGAPASGTSVRLPAGALGGAADMTVSMRLTWNDDERSWERLFDLGSGTSRSLFVTPRSGDGSMRNVITVNGAGGERRVNAYDSLPASQEHTVTVVLDATDDTMTLYLDGARVGTTATTITAQELAGGSTAGWIGRSFYPDSLLPATVDDFVIYDAALDADQVAALIPGTVPTATTLVETEFERRTTIGVAPQLPTSVRSEFTDSFDRDVPVEWDEVTPDQYDHRGDFVVDGTAGGQPVTTTVIVTREGEMTIDLGSDTGDFTGGAAGSLYGLYDDGLPTDNLVEGFGLQTTATKAQDGGQHPGSDALEILEPLARTTGGKVYIRPTDYYRGFPYQWPGNTPQEKLDDYFSKLQIQLDQIDALLATKPDLVDSIVIEPFNEPEGNMFGTGQWSLNGVSWLNDPTDYFAAWDKAYRMIREHNPDIPIAGPNTSVLFNQVRGFLVHTKEQGTVPDIVTWHELSDPASVRRNIDRFRGWEDDVLGTESDLPINIDEYAFNYHTSVPGQMIQWISALEEKKADGMIAFWNLNGNLTDSAVKTNRGNGQWWLYNAYTRMTGHTVSVSPPQPDVSYTLQGTATYDSDRTMAKAIIGGKSGDAFVAFDNVPDALGGQVRANIEEIPWTGQLGDSTQPRHVADIVLPVQGGSVSLDFGGDLPDLVESSAYQITLTPVGASPTTEVAPTTWQQTYEAEDAGHTGSGWSNNGPEGNPNNVGGFYTSNFRNVGGLRTDSDVKLNFSVDVPEDGTYDLQLFTSTLNTFFRVADSGPTNVFLSVDGDQEQELFLPLGYKWVVWDHTDTTVDLTAGDHTITVAAQSLDGTKSTVGDAIVDRMVLSKADPSATSSVYEAEYAQLDGATAFYGGDGSVSGPGGATLDEGKDVTFWVYSKDDAPAKVLVDSASGTPTLQVNGRPVLLNKRTGTVTLSGGVNKVVVSGTAVALDRIVVTPDSTVLPGTTYQAESATLAGDTEVVDLSLAAGGKAVDQIGGAPGNGNTVTFDVRAAKAGPHAVTIRFSNPEQVPATHYNPNPVARHADISVNGELVAPGTMFVPTFHENQFWERTVVLDLAKGANAIEFRSEEEPNWDQETYASNVWGPGWPGLVLRDDMAPVLDQIVVRPFAAQVKALAPTLTARERPSISGVARVGGRLRANPGTWGRGVEFTYRWLRNGDPIRKAVGRVYRPTVRDKGDRIRVRVTGLRTRDGAKGTATSKPVRIKSARSRHSR</sequence>
<accession>A0A9X2D8R8</accession>